<organism evidence="7 8">
    <name type="scientific">Trypanosoma conorhini</name>
    <dbReference type="NCBI Taxonomy" id="83891"/>
    <lineage>
        <taxon>Eukaryota</taxon>
        <taxon>Discoba</taxon>
        <taxon>Euglenozoa</taxon>
        <taxon>Kinetoplastea</taxon>
        <taxon>Metakinetoplastina</taxon>
        <taxon>Trypanosomatida</taxon>
        <taxon>Trypanosomatidae</taxon>
        <taxon>Trypanosoma</taxon>
    </lineage>
</organism>
<dbReference type="RefSeq" id="XP_029232634.1">
    <property type="nucleotide sequence ID" value="XM_029367301.1"/>
</dbReference>
<dbReference type="GeneID" id="40313969"/>
<dbReference type="PANTHER" id="PTHR10778:SF8">
    <property type="entry name" value="ADENOSINE 3'-PHOSPHO 5'-PHOSPHOSULFATE TRANSPORTER 2"/>
    <property type="match status" value="1"/>
</dbReference>
<comment type="caution">
    <text evidence="7">The sequence shown here is derived from an EMBL/GenBank/DDBJ whole genome shotgun (WGS) entry which is preliminary data.</text>
</comment>
<evidence type="ECO:0000313" key="7">
    <source>
        <dbReference type="EMBL" id="RNF27428.1"/>
    </source>
</evidence>
<evidence type="ECO:0000256" key="3">
    <source>
        <dbReference type="ARBA" id="ARBA00022692"/>
    </source>
</evidence>
<evidence type="ECO:0000256" key="5">
    <source>
        <dbReference type="ARBA" id="ARBA00023136"/>
    </source>
</evidence>
<feature type="transmembrane region" description="Helical" evidence="6">
    <location>
        <begin position="14"/>
        <end position="38"/>
    </location>
</feature>
<dbReference type="OrthoDB" id="438495at2759"/>
<evidence type="ECO:0000313" key="8">
    <source>
        <dbReference type="Proteomes" id="UP000284403"/>
    </source>
</evidence>
<evidence type="ECO:0000256" key="2">
    <source>
        <dbReference type="ARBA" id="ARBA00022448"/>
    </source>
</evidence>
<keyword evidence="4 6" id="KW-1133">Transmembrane helix</keyword>
<keyword evidence="3 6" id="KW-0812">Transmembrane</keyword>
<comment type="subcellular location">
    <subcellularLocation>
        <location evidence="1">Membrane</location>
        <topology evidence="1">Multi-pass membrane protein</topology>
    </subcellularLocation>
</comment>
<dbReference type="EMBL" id="MKKU01000007">
    <property type="protein sequence ID" value="RNF27428.1"/>
    <property type="molecule type" value="Genomic_DNA"/>
</dbReference>
<feature type="transmembrane region" description="Helical" evidence="6">
    <location>
        <begin position="279"/>
        <end position="301"/>
    </location>
</feature>
<dbReference type="GO" id="GO:0005789">
    <property type="term" value="C:endoplasmic reticulum membrane"/>
    <property type="evidence" value="ECO:0007669"/>
    <property type="project" value="TreeGrafter"/>
</dbReference>
<evidence type="ECO:0000256" key="1">
    <source>
        <dbReference type="ARBA" id="ARBA00004141"/>
    </source>
</evidence>
<dbReference type="Proteomes" id="UP000284403">
    <property type="component" value="Unassembled WGS sequence"/>
</dbReference>
<keyword evidence="5 6" id="KW-0472">Membrane</keyword>
<dbReference type="AlphaFoldDB" id="A0A3R7PM39"/>
<reference evidence="7 8" key="1">
    <citation type="journal article" date="2018" name="BMC Genomics">
        <title>Genomic comparison of Trypanosoma conorhini and Trypanosoma rangeli to Trypanosoma cruzi strains of high and low virulence.</title>
        <authorList>
            <person name="Bradwell K.R."/>
            <person name="Koparde V.N."/>
            <person name="Matveyev A.V."/>
            <person name="Serrano M.G."/>
            <person name="Alves J.M."/>
            <person name="Parikh H."/>
            <person name="Huang B."/>
            <person name="Lee V."/>
            <person name="Espinosa-Alvarez O."/>
            <person name="Ortiz P.A."/>
            <person name="Costa-Martins A.G."/>
            <person name="Teixeira M.M."/>
            <person name="Buck G.A."/>
        </authorList>
    </citation>
    <scope>NUCLEOTIDE SEQUENCE [LARGE SCALE GENOMIC DNA]</scope>
    <source>
        <strain evidence="7 8">025E</strain>
    </source>
</reference>
<dbReference type="Pfam" id="PF08449">
    <property type="entry name" value="UAA"/>
    <property type="match status" value="2"/>
</dbReference>
<dbReference type="GO" id="GO:0046964">
    <property type="term" value="F:3'-phosphoadenosine 5'-phosphosulfate transmembrane transporter activity"/>
    <property type="evidence" value="ECO:0007669"/>
    <property type="project" value="TreeGrafter"/>
</dbReference>
<evidence type="ECO:0000256" key="4">
    <source>
        <dbReference type="ARBA" id="ARBA00022989"/>
    </source>
</evidence>
<accession>A0A3R7PM39</accession>
<dbReference type="InterPro" id="IPR013657">
    <property type="entry name" value="SCL35B1-4/HUT1"/>
</dbReference>
<protein>
    <submittedName>
        <fullName evidence="7">Solute carrier family member b3</fullName>
    </submittedName>
</protein>
<feature type="transmembrane region" description="Helical" evidence="6">
    <location>
        <begin position="408"/>
        <end position="424"/>
    </location>
</feature>
<sequence>MSAGAGRRGSTKRLLIFSVCVLVFHVLTSLVQEAVFYLPGFHHTLLLTCAQALCVSCFAFVILYCSLPVASGSPWRRIVDARRVPLRTYFMIALANTLSVYLTNEASRLLSFTTQVVFKSGKLLVVWLMRYLAIELPALLRASRTPLKGAEGAVKGQRGRSHTGALSVVESSSGCVSVAIADSMAEGRMPSKVGSSPRRDCGGHVSKCEGAAAAAAAATTAGNKGDDVAVVVHGVAVMDHSQALKEVVSCTTVVVGIAVFTYAAADARTTKNTRTQEGWGPLVSGVTGILFALLCDALMYLGQEKYCFMKYGASHEEVQFHVFLFSSMIGFILLVLSGGFHDAVTFLGMNHMFIALLLACSLLSYSGTFFLLRIVSEFNSSTATLVTSIRKSLTVLCSYIVYPKPFGFLHIVGVSFVMGGIWQYEQARRARSTPVMRAMDDTVIAEEEACV</sequence>
<evidence type="ECO:0000256" key="6">
    <source>
        <dbReference type="SAM" id="Phobius"/>
    </source>
</evidence>
<name>A0A3R7PM39_9TRYP</name>
<dbReference type="PANTHER" id="PTHR10778">
    <property type="entry name" value="SOLUTE CARRIER FAMILY 35 MEMBER B"/>
    <property type="match status" value="1"/>
</dbReference>
<keyword evidence="2" id="KW-0813">Transport</keyword>
<feature type="transmembrane region" description="Helical" evidence="6">
    <location>
        <begin position="352"/>
        <end position="372"/>
    </location>
</feature>
<feature type="transmembrane region" description="Helical" evidence="6">
    <location>
        <begin position="322"/>
        <end position="340"/>
    </location>
</feature>
<feature type="transmembrane region" description="Helical" evidence="6">
    <location>
        <begin position="44"/>
        <end position="65"/>
    </location>
</feature>
<proteinExistence type="predicted"/>
<gene>
    <name evidence="7" type="ORF">Tco025E_00358</name>
</gene>
<keyword evidence="8" id="KW-1185">Reference proteome</keyword>
<dbReference type="GO" id="GO:0000139">
    <property type="term" value="C:Golgi membrane"/>
    <property type="evidence" value="ECO:0007669"/>
    <property type="project" value="TreeGrafter"/>
</dbReference>